<dbReference type="RefSeq" id="WP_147142845.1">
    <property type="nucleotide sequence ID" value="NZ_BJXA01000111.1"/>
</dbReference>
<dbReference type="AlphaFoldDB" id="A0A511MT12"/>
<dbReference type="EMBL" id="BJXA01000111">
    <property type="protein sequence ID" value="GEM43723.1"/>
    <property type="molecule type" value="Genomic_DNA"/>
</dbReference>
<comment type="caution">
    <text evidence="1">The sequence shown here is derived from an EMBL/GenBank/DDBJ whole genome shotgun (WGS) entry which is preliminary data.</text>
</comment>
<name>A0A511MT12_9NOCA</name>
<gene>
    <name evidence="1" type="ORF">NN4_82420</name>
</gene>
<reference evidence="1 2" key="1">
    <citation type="submission" date="2019-07" db="EMBL/GenBank/DDBJ databases">
        <title>Whole genome shotgun sequence of Nocardia ninae NBRC 108245.</title>
        <authorList>
            <person name="Hosoyama A."/>
            <person name="Uohara A."/>
            <person name="Ohji S."/>
            <person name="Ichikawa N."/>
        </authorList>
    </citation>
    <scope>NUCLEOTIDE SEQUENCE [LARGE SCALE GENOMIC DNA]</scope>
    <source>
        <strain evidence="1 2">NBRC 108245</strain>
    </source>
</reference>
<protein>
    <submittedName>
        <fullName evidence="1">Uncharacterized protein</fullName>
    </submittedName>
</protein>
<sequence length="181" mass="20211">MSAYDYPAFFTAAELDTARGYLIACIEQNSYGAPGEPAASEIDALPAREIIARALRLWPEGWDHFREYFAEDIRDAEQQETARWHAEAARAARWHLFPARLPAAARQWGQCTATATAAVHAVGLDLAGIRSREPEQWRHIASVLGVPVPVALAWAIEGRIRQRLALLARPVRRALRTSVFQ</sequence>
<dbReference type="OrthoDB" id="4557984at2"/>
<keyword evidence="2" id="KW-1185">Reference proteome</keyword>
<dbReference type="Proteomes" id="UP000321424">
    <property type="component" value="Unassembled WGS sequence"/>
</dbReference>
<evidence type="ECO:0000313" key="2">
    <source>
        <dbReference type="Proteomes" id="UP000321424"/>
    </source>
</evidence>
<proteinExistence type="predicted"/>
<evidence type="ECO:0000313" key="1">
    <source>
        <dbReference type="EMBL" id="GEM43723.1"/>
    </source>
</evidence>
<organism evidence="1 2">
    <name type="scientific">Nocardia ninae NBRC 108245</name>
    <dbReference type="NCBI Taxonomy" id="1210091"/>
    <lineage>
        <taxon>Bacteria</taxon>
        <taxon>Bacillati</taxon>
        <taxon>Actinomycetota</taxon>
        <taxon>Actinomycetes</taxon>
        <taxon>Mycobacteriales</taxon>
        <taxon>Nocardiaceae</taxon>
        <taxon>Nocardia</taxon>
    </lineage>
</organism>
<accession>A0A511MT12</accession>